<keyword evidence="8" id="KW-1133">Transmembrane helix</keyword>
<dbReference type="GO" id="GO:0008489">
    <property type="term" value="F:UDP-galactose:glucosylceramide beta-1,4-galactosyltransferase activity"/>
    <property type="evidence" value="ECO:0007669"/>
    <property type="project" value="TreeGrafter"/>
</dbReference>
<dbReference type="GO" id="GO:0016020">
    <property type="term" value="C:membrane"/>
    <property type="evidence" value="ECO:0007669"/>
    <property type="project" value="UniProtKB-SubCell"/>
</dbReference>
<evidence type="ECO:0000256" key="7">
    <source>
        <dbReference type="ARBA" id="ARBA00022968"/>
    </source>
</evidence>
<evidence type="ECO:0000256" key="4">
    <source>
        <dbReference type="ARBA" id="ARBA00022676"/>
    </source>
</evidence>
<dbReference type="UniPathway" id="UPA00378"/>
<evidence type="ECO:0000256" key="3">
    <source>
        <dbReference type="ARBA" id="ARBA00005735"/>
    </source>
</evidence>
<evidence type="ECO:0000313" key="13">
    <source>
        <dbReference type="EMBL" id="PIK43030.1"/>
    </source>
</evidence>
<keyword evidence="7" id="KW-0735">Signal-anchor</keyword>
<keyword evidence="5 13" id="KW-0808">Transferase</keyword>
<evidence type="ECO:0000313" key="14">
    <source>
        <dbReference type="Proteomes" id="UP000230750"/>
    </source>
</evidence>
<keyword evidence="10" id="KW-0325">Glycoprotein</keyword>
<reference evidence="13 14" key="1">
    <citation type="journal article" date="2017" name="PLoS Biol.">
        <title>The sea cucumber genome provides insights into morphological evolution and visceral regeneration.</title>
        <authorList>
            <person name="Zhang X."/>
            <person name="Sun L."/>
            <person name="Yuan J."/>
            <person name="Sun Y."/>
            <person name="Gao Y."/>
            <person name="Zhang L."/>
            <person name="Li S."/>
            <person name="Dai H."/>
            <person name="Hamel J.F."/>
            <person name="Liu C."/>
            <person name="Yu Y."/>
            <person name="Liu S."/>
            <person name="Lin W."/>
            <person name="Guo K."/>
            <person name="Jin S."/>
            <person name="Xu P."/>
            <person name="Storey K.B."/>
            <person name="Huan P."/>
            <person name="Zhang T."/>
            <person name="Zhou Y."/>
            <person name="Zhang J."/>
            <person name="Lin C."/>
            <person name="Li X."/>
            <person name="Xing L."/>
            <person name="Huo D."/>
            <person name="Sun M."/>
            <person name="Wang L."/>
            <person name="Mercier A."/>
            <person name="Li F."/>
            <person name="Yang H."/>
            <person name="Xiang J."/>
        </authorList>
    </citation>
    <scope>NUCLEOTIDE SEQUENCE [LARGE SCALE GENOMIC DNA]</scope>
    <source>
        <strain evidence="13">Shaxun</strain>
        <tissue evidence="13">Muscle</tissue>
    </source>
</reference>
<dbReference type="Pfam" id="PF13733">
    <property type="entry name" value="Glyco_transf_7N"/>
    <property type="match status" value="1"/>
</dbReference>
<keyword evidence="4 13" id="KW-0328">Glycosyltransferase</keyword>
<dbReference type="PANTHER" id="PTHR19300:SF38">
    <property type="entry name" value="BETA-1,4-GALACTOSYLTRANSFERASE"/>
    <property type="match status" value="1"/>
</dbReference>
<comment type="similarity">
    <text evidence="3">Belongs to the glycosyltransferase 7 family.</text>
</comment>
<evidence type="ECO:0000256" key="9">
    <source>
        <dbReference type="ARBA" id="ARBA00023136"/>
    </source>
</evidence>
<dbReference type="AlphaFoldDB" id="A0A2G8K4T8"/>
<evidence type="ECO:0000256" key="5">
    <source>
        <dbReference type="ARBA" id="ARBA00022679"/>
    </source>
</evidence>
<evidence type="ECO:0000259" key="11">
    <source>
        <dbReference type="Pfam" id="PF02709"/>
    </source>
</evidence>
<keyword evidence="9" id="KW-0472">Membrane</keyword>
<evidence type="ECO:0000259" key="12">
    <source>
        <dbReference type="Pfam" id="PF13733"/>
    </source>
</evidence>
<keyword evidence="6" id="KW-0812">Transmembrane</keyword>
<dbReference type="GO" id="GO:0005975">
    <property type="term" value="P:carbohydrate metabolic process"/>
    <property type="evidence" value="ECO:0007669"/>
    <property type="project" value="InterPro"/>
</dbReference>
<feature type="domain" description="Galactosyltransferase N-terminal" evidence="12">
    <location>
        <begin position="17"/>
        <end position="106"/>
    </location>
</feature>
<feature type="domain" description="Galactosyltransferase C-terminal" evidence="11">
    <location>
        <begin position="127"/>
        <end position="185"/>
    </location>
</feature>
<sequence>MNIHCTARANLGWCTASTYTVALLVPFRNRERTIGIFLRHMIPFILRQRLEFGIFVIEQTDSLKFNRAMLMNVGFLEALKFEEWDCIVIHDVDFIPHYDDNSYTCHSMPRHFLSGLAKRPKVKDFEFNGVTGFTVRQYRLMNGAPNRYWGWGGEDHELRTRAELQKWKIYRTNYPYGFYDHIPHKVHARNETEDNWPQFNKEVAEWQFRDGLNNIQYSQPEVTVHPLFVKIEVALSELKIKAAHPRSKKKT</sequence>
<dbReference type="SUPFAM" id="SSF53448">
    <property type="entry name" value="Nucleotide-diphospho-sugar transferases"/>
    <property type="match status" value="1"/>
</dbReference>
<comment type="subcellular location">
    <subcellularLocation>
        <location evidence="1">Membrane</location>
        <topology evidence="1">Single-pass type II membrane protein</topology>
    </subcellularLocation>
</comment>
<dbReference type="Gene3D" id="3.90.550.10">
    <property type="entry name" value="Spore Coat Polysaccharide Biosynthesis Protein SpsA, Chain A"/>
    <property type="match status" value="1"/>
</dbReference>
<dbReference type="STRING" id="307972.A0A2G8K4T8"/>
<evidence type="ECO:0000256" key="6">
    <source>
        <dbReference type="ARBA" id="ARBA00022692"/>
    </source>
</evidence>
<dbReference type="InterPro" id="IPR027791">
    <property type="entry name" value="Galactosyl_T_C"/>
</dbReference>
<dbReference type="GO" id="GO:0005794">
    <property type="term" value="C:Golgi apparatus"/>
    <property type="evidence" value="ECO:0007669"/>
    <property type="project" value="TreeGrafter"/>
</dbReference>
<dbReference type="InterPro" id="IPR027995">
    <property type="entry name" value="Galactosyl_T_N"/>
</dbReference>
<accession>A0A2G8K4T8</accession>
<organism evidence="13 14">
    <name type="scientific">Stichopus japonicus</name>
    <name type="common">Sea cucumber</name>
    <dbReference type="NCBI Taxonomy" id="307972"/>
    <lineage>
        <taxon>Eukaryota</taxon>
        <taxon>Metazoa</taxon>
        <taxon>Echinodermata</taxon>
        <taxon>Eleutherozoa</taxon>
        <taxon>Echinozoa</taxon>
        <taxon>Holothuroidea</taxon>
        <taxon>Aspidochirotacea</taxon>
        <taxon>Aspidochirotida</taxon>
        <taxon>Stichopodidae</taxon>
        <taxon>Apostichopus</taxon>
    </lineage>
</organism>
<dbReference type="EMBL" id="MRZV01000882">
    <property type="protein sequence ID" value="PIK43030.1"/>
    <property type="molecule type" value="Genomic_DNA"/>
</dbReference>
<protein>
    <submittedName>
        <fullName evidence="13">Putative beta-1,4-galactosyltransferase 6</fullName>
    </submittedName>
</protein>
<name>A0A2G8K4T8_STIJA</name>
<evidence type="ECO:0000256" key="10">
    <source>
        <dbReference type="ARBA" id="ARBA00023180"/>
    </source>
</evidence>
<evidence type="ECO:0000256" key="2">
    <source>
        <dbReference type="ARBA" id="ARBA00004922"/>
    </source>
</evidence>
<evidence type="ECO:0000256" key="1">
    <source>
        <dbReference type="ARBA" id="ARBA00004606"/>
    </source>
</evidence>
<dbReference type="Pfam" id="PF02709">
    <property type="entry name" value="Glyco_transf_7C"/>
    <property type="match status" value="1"/>
</dbReference>
<dbReference type="OrthoDB" id="10038994at2759"/>
<dbReference type="InterPro" id="IPR029044">
    <property type="entry name" value="Nucleotide-diphossugar_trans"/>
</dbReference>
<dbReference type="Proteomes" id="UP000230750">
    <property type="component" value="Unassembled WGS sequence"/>
</dbReference>
<gene>
    <name evidence="13" type="ORF">BSL78_20115</name>
</gene>
<dbReference type="InterPro" id="IPR003859">
    <property type="entry name" value="Galactosyl_T"/>
</dbReference>
<proteinExistence type="inferred from homology"/>
<comment type="pathway">
    <text evidence="2">Protein modification; protein glycosylation.</text>
</comment>
<keyword evidence="14" id="KW-1185">Reference proteome</keyword>
<dbReference type="PRINTS" id="PR02050">
    <property type="entry name" value="B14GALTRFASE"/>
</dbReference>
<dbReference type="PANTHER" id="PTHR19300">
    <property type="entry name" value="BETA-1,4-GALACTOSYLTRANSFERASE"/>
    <property type="match status" value="1"/>
</dbReference>
<comment type="caution">
    <text evidence="13">The sequence shown here is derived from an EMBL/GenBank/DDBJ whole genome shotgun (WGS) entry which is preliminary data.</text>
</comment>
<evidence type="ECO:0000256" key="8">
    <source>
        <dbReference type="ARBA" id="ARBA00022989"/>
    </source>
</evidence>